<dbReference type="EMBL" id="HF936022">
    <property type="protein sequence ID" value="CCX33127.1"/>
    <property type="molecule type" value="Genomic_DNA"/>
</dbReference>
<gene>
    <name evidence="1" type="ORF">PCON_14163</name>
</gene>
<keyword evidence="2" id="KW-1185">Reference proteome</keyword>
<name>U4LNF6_PYROM</name>
<protein>
    <submittedName>
        <fullName evidence="1">Uncharacterized protein</fullName>
    </submittedName>
</protein>
<dbReference type="AlphaFoldDB" id="U4LNF6"/>
<reference evidence="1 2" key="1">
    <citation type="journal article" date="2013" name="PLoS Genet.">
        <title>The genome and development-dependent transcriptomes of Pyronema confluens: a window into fungal evolution.</title>
        <authorList>
            <person name="Traeger S."/>
            <person name="Altegoer F."/>
            <person name="Freitag M."/>
            <person name="Gabaldon T."/>
            <person name="Kempken F."/>
            <person name="Kumar A."/>
            <person name="Marcet-Houben M."/>
            <person name="Poggeler S."/>
            <person name="Stajich J.E."/>
            <person name="Nowrousian M."/>
        </authorList>
    </citation>
    <scope>NUCLEOTIDE SEQUENCE [LARGE SCALE GENOMIC DNA]</scope>
    <source>
        <strain evidence="2">CBS 100304</strain>
        <tissue evidence="1">Vegetative mycelium</tissue>
    </source>
</reference>
<dbReference type="Proteomes" id="UP000018144">
    <property type="component" value="Unassembled WGS sequence"/>
</dbReference>
<sequence length="73" mass="8441">MYPSSLPSSCLYSTLCITHTLRKGTVMYFWARCNTFSSLNTRSDFTNIRRIQSLTSAVDIHHFHIVDLVLPQF</sequence>
<accession>U4LNF6</accession>
<organism evidence="1 2">
    <name type="scientific">Pyronema omphalodes (strain CBS 100304)</name>
    <name type="common">Pyronema confluens</name>
    <dbReference type="NCBI Taxonomy" id="1076935"/>
    <lineage>
        <taxon>Eukaryota</taxon>
        <taxon>Fungi</taxon>
        <taxon>Dikarya</taxon>
        <taxon>Ascomycota</taxon>
        <taxon>Pezizomycotina</taxon>
        <taxon>Pezizomycetes</taxon>
        <taxon>Pezizales</taxon>
        <taxon>Pyronemataceae</taxon>
        <taxon>Pyronema</taxon>
    </lineage>
</organism>
<evidence type="ECO:0000313" key="1">
    <source>
        <dbReference type="EMBL" id="CCX33127.1"/>
    </source>
</evidence>
<evidence type="ECO:0000313" key="2">
    <source>
        <dbReference type="Proteomes" id="UP000018144"/>
    </source>
</evidence>
<proteinExistence type="predicted"/>